<keyword evidence="1" id="KW-0175">Coiled coil</keyword>
<feature type="coiled-coil region" evidence="1">
    <location>
        <begin position="28"/>
        <end position="108"/>
    </location>
</feature>
<organism evidence="2 3">
    <name type="scientific">Rhizopus microsporus ATCC 52813</name>
    <dbReference type="NCBI Taxonomy" id="1340429"/>
    <lineage>
        <taxon>Eukaryota</taxon>
        <taxon>Fungi</taxon>
        <taxon>Fungi incertae sedis</taxon>
        <taxon>Mucoromycota</taxon>
        <taxon>Mucoromycotina</taxon>
        <taxon>Mucoromycetes</taxon>
        <taxon>Mucorales</taxon>
        <taxon>Mucorineae</taxon>
        <taxon>Rhizopodaceae</taxon>
        <taxon>Rhizopus</taxon>
    </lineage>
</organism>
<accession>A0A2G4SZ33</accession>
<keyword evidence="3" id="KW-1185">Reference proteome</keyword>
<dbReference type="AlphaFoldDB" id="A0A2G4SZ33"/>
<evidence type="ECO:0000256" key="1">
    <source>
        <dbReference type="SAM" id="Coils"/>
    </source>
</evidence>
<dbReference type="GeneID" id="35436260"/>
<reference evidence="2 3" key="1">
    <citation type="journal article" date="2016" name="Proc. Natl. Acad. Sci. U.S.A.">
        <title>Lipid metabolic changes in an early divergent fungus govern the establishment of a mutualistic symbiosis with endobacteria.</title>
        <authorList>
            <person name="Lastovetsky O.A."/>
            <person name="Gaspar M.L."/>
            <person name="Mondo S.J."/>
            <person name="LaButti K.M."/>
            <person name="Sandor L."/>
            <person name="Grigoriev I.V."/>
            <person name="Henry S.A."/>
            <person name="Pawlowska T.E."/>
        </authorList>
    </citation>
    <scope>NUCLEOTIDE SEQUENCE [LARGE SCALE GENOMIC DNA]</scope>
    <source>
        <strain evidence="2 3">ATCC 52813</strain>
    </source>
</reference>
<name>A0A2G4SZ33_RHIZD</name>
<gene>
    <name evidence="2" type="ORF">RHIMIDRAFT_113011</name>
</gene>
<dbReference type="STRING" id="1340429.A0A2G4SZ33"/>
<sequence>MTEKEYKTTKKAGLQDIEKSQFQLLEQVKDLKHQLKQKTDECNALQDKLTTKTTEHEEKLKKMREIFGQATKSIDNYRATIASQKKEIEELKCQLEEYQAKEEKYNIDLTSNQCNSSMIIQVVFY</sequence>
<dbReference type="RefSeq" id="XP_023467713.1">
    <property type="nucleotide sequence ID" value="XM_023605270.1"/>
</dbReference>
<proteinExistence type="predicted"/>
<dbReference type="EMBL" id="KZ303846">
    <property type="protein sequence ID" value="PHZ14005.1"/>
    <property type="molecule type" value="Genomic_DNA"/>
</dbReference>
<evidence type="ECO:0000313" key="3">
    <source>
        <dbReference type="Proteomes" id="UP000242254"/>
    </source>
</evidence>
<dbReference type="Proteomes" id="UP000242254">
    <property type="component" value="Unassembled WGS sequence"/>
</dbReference>
<evidence type="ECO:0000313" key="2">
    <source>
        <dbReference type="EMBL" id="PHZ14005.1"/>
    </source>
</evidence>
<protein>
    <submittedName>
        <fullName evidence="2">Uncharacterized protein</fullName>
    </submittedName>
</protein>